<proteinExistence type="predicted"/>
<organism evidence="1 2">
    <name type="scientific">Sinorhizobium phage phiN3</name>
    <dbReference type="NCBI Taxonomy" id="1647405"/>
    <lineage>
        <taxon>Viruses</taxon>
        <taxon>Duplodnaviria</taxon>
        <taxon>Heunggongvirae</taxon>
        <taxon>Uroviricota</taxon>
        <taxon>Caudoviricetes</taxon>
        <taxon>Emdodecavirus</taxon>
        <taxon>Emdodecavirus N3</taxon>
    </lineage>
</organism>
<sequence length="149" mass="17115">MEIMPIFTLRMYHPETSTPVSDNQFQQMSFYIERDRNPVLYPTIADALRAMEGLEEVDVTVFYELLRASSSIANESRRGLGNVIYTNDAHVVYSQLPEYVTIVFDEDFPGTFLVYEGSSKHMDGAILHTEQGYALHPDYKLQARKINLL</sequence>
<dbReference type="EMBL" id="KR052482">
    <property type="protein sequence ID" value="AKF13269.1"/>
    <property type="molecule type" value="Genomic_DNA"/>
</dbReference>
<name>A0A0F6YPW4_9CAUD</name>
<reference evidence="1 2" key="1">
    <citation type="submission" date="2015-04" db="EMBL/GenBank/DDBJ databases">
        <authorList>
            <person name="Hodson T.S."/>
            <person name="Hyde J.R."/>
            <person name="Schouten J.T."/>
            <person name="Crockett J.T."/>
            <person name="Smith T.A."/>
            <person name="Merrill B.D."/>
            <person name="Crook M.B."/>
            <person name="Griffitts J.S."/>
            <person name="Burnett S.H."/>
            <person name="Grose J.H."/>
            <person name="Breakwell D.P."/>
        </authorList>
    </citation>
    <scope>NUCLEOTIDE SEQUENCE [LARGE SCALE GENOMIC DNA]</scope>
</reference>
<accession>A0A0F6YPW4</accession>
<dbReference type="GeneID" id="26638731"/>
<evidence type="ECO:0000313" key="1">
    <source>
        <dbReference type="EMBL" id="AKF13269.1"/>
    </source>
</evidence>
<dbReference type="RefSeq" id="YP_009212242.1">
    <property type="nucleotide sequence ID" value="NC_028945.1"/>
</dbReference>
<evidence type="ECO:0000313" key="2">
    <source>
        <dbReference type="Proteomes" id="UP000202958"/>
    </source>
</evidence>
<gene>
    <name evidence="1" type="ORF">PHIN3_2</name>
</gene>
<dbReference type="KEGG" id="vg:26638731"/>
<dbReference type="Proteomes" id="UP000202958">
    <property type="component" value="Segment"/>
</dbReference>
<keyword evidence="2" id="KW-1185">Reference proteome</keyword>
<protein>
    <submittedName>
        <fullName evidence="1">Uncharacterized protein</fullName>
    </submittedName>
</protein>